<dbReference type="HAMAP" id="MF_02128">
    <property type="entry name" value="TMP_kinase"/>
    <property type="match status" value="1"/>
</dbReference>
<comment type="pathway">
    <text evidence="1">Cofactor biosynthesis; thiamine diphosphate biosynthesis; thiamine diphosphate from thiamine phosphate: step 1/1.</text>
</comment>
<dbReference type="Pfam" id="PF02769">
    <property type="entry name" value="AIRS_C"/>
    <property type="match status" value="1"/>
</dbReference>
<dbReference type="GO" id="GO:0009229">
    <property type="term" value="P:thiamine diphosphate biosynthetic process"/>
    <property type="evidence" value="ECO:0007669"/>
    <property type="project" value="UniProtKB-UniRule"/>
</dbReference>
<feature type="domain" description="PurM-like N-terminal" evidence="2">
    <location>
        <begin position="45"/>
        <end position="156"/>
    </location>
</feature>
<comment type="caution">
    <text evidence="4">The sequence shown here is derived from an EMBL/GenBank/DDBJ whole genome shotgun (WGS) entry which is preliminary data.</text>
</comment>
<dbReference type="EC" id="2.7.4.16" evidence="1"/>
<dbReference type="GO" id="GO:0005524">
    <property type="term" value="F:ATP binding"/>
    <property type="evidence" value="ECO:0007669"/>
    <property type="project" value="UniProtKB-UniRule"/>
</dbReference>
<feature type="binding site" evidence="1">
    <location>
        <begin position="139"/>
        <end position="140"/>
    </location>
    <ligand>
        <name>ATP</name>
        <dbReference type="ChEBI" id="CHEBI:30616"/>
    </ligand>
</feature>
<dbReference type="PANTHER" id="PTHR30270:SF0">
    <property type="entry name" value="THIAMINE-MONOPHOSPHATE KINASE"/>
    <property type="match status" value="1"/>
</dbReference>
<feature type="binding site" evidence="1">
    <location>
        <position position="229"/>
    </location>
    <ligand>
        <name>ATP</name>
        <dbReference type="ChEBI" id="CHEBI:30616"/>
    </ligand>
</feature>
<evidence type="ECO:0000259" key="3">
    <source>
        <dbReference type="Pfam" id="PF02769"/>
    </source>
</evidence>
<keyword evidence="1" id="KW-0547">Nucleotide-binding</keyword>
<dbReference type="InterPro" id="IPR016188">
    <property type="entry name" value="PurM-like_N"/>
</dbReference>
<comment type="miscellaneous">
    <text evidence="1">Reaction mechanism of ThiL seems to utilize a direct, inline transfer of the gamma-phosphate of ATP to TMP rather than a phosphorylated enzyme intermediate.</text>
</comment>
<feature type="binding site" evidence="1">
    <location>
        <position position="47"/>
    </location>
    <ligand>
        <name>Mg(2+)</name>
        <dbReference type="ChEBI" id="CHEBI:18420"/>
        <label>4</label>
    </ligand>
</feature>
<dbReference type="PIRSF" id="PIRSF005303">
    <property type="entry name" value="Thiam_monoph_kin"/>
    <property type="match status" value="1"/>
</dbReference>
<feature type="binding site" evidence="1">
    <location>
        <position position="327"/>
    </location>
    <ligand>
        <name>substrate</name>
    </ligand>
</feature>
<name>A0A1Y2MMC9_PSEAH</name>
<dbReference type="Proteomes" id="UP000194360">
    <property type="component" value="Unassembled WGS sequence"/>
</dbReference>
<accession>A0A1Y2MMC9</accession>
<comment type="similarity">
    <text evidence="1">Belongs to the thiamine-monophosphate kinase family.</text>
</comment>
<feature type="binding site" evidence="1">
    <location>
        <position position="47"/>
    </location>
    <ligand>
        <name>Mg(2+)</name>
        <dbReference type="ChEBI" id="CHEBI:18420"/>
        <label>3</label>
    </ligand>
</feature>
<dbReference type="Pfam" id="PF00586">
    <property type="entry name" value="AIRS"/>
    <property type="match status" value="1"/>
</dbReference>
<evidence type="ECO:0000256" key="1">
    <source>
        <dbReference type="HAMAP-Rule" id="MF_02128"/>
    </source>
</evidence>
<dbReference type="EMBL" id="MIGB01000042">
    <property type="protein sequence ID" value="OSY36159.1"/>
    <property type="molecule type" value="Genomic_DNA"/>
</dbReference>
<feature type="binding site" evidence="1">
    <location>
        <position position="62"/>
    </location>
    <ligand>
        <name>Mg(2+)</name>
        <dbReference type="ChEBI" id="CHEBI:18420"/>
        <label>1</label>
    </ligand>
</feature>
<dbReference type="GO" id="GO:0000287">
    <property type="term" value="F:magnesium ion binding"/>
    <property type="evidence" value="ECO:0007669"/>
    <property type="project" value="UniProtKB-UniRule"/>
</dbReference>
<keyword evidence="1" id="KW-0460">Magnesium</keyword>
<feature type="binding site" evidence="1">
    <location>
        <position position="280"/>
    </location>
    <ligand>
        <name>substrate</name>
    </ligand>
</feature>
<feature type="binding site" evidence="1">
    <location>
        <position position="165"/>
    </location>
    <ligand>
        <name>ATP</name>
        <dbReference type="ChEBI" id="CHEBI:30616"/>
    </ligand>
</feature>
<evidence type="ECO:0000313" key="4">
    <source>
        <dbReference type="EMBL" id="OSY36159.1"/>
    </source>
</evidence>
<dbReference type="SUPFAM" id="SSF55326">
    <property type="entry name" value="PurM N-terminal domain-like"/>
    <property type="match status" value="1"/>
</dbReference>
<dbReference type="UniPathway" id="UPA00060">
    <property type="reaction ID" value="UER00142"/>
</dbReference>
<dbReference type="CDD" id="cd02194">
    <property type="entry name" value="ThiL"/>
    <property type="match status" value="1"/>
</dbReference>
<dbReference type="OrthoDB" id="9802811at2"/>
<dbReference type="Gene3D" id="3.90.650.10">
    <property type="entry name" value="PurM-like C-terminal domain"/>
    <property type="match status" value="1"/>
</dbReference>
<reference evidence="4 5" key="1">
    <citation type="submission" date="2016-09" db="EMBL/GenBank/DDBJ databases">
        <title>Pseudonocardia autotrophica DSM535, a candidate organism with high potential of specific P450 cytochromes.</title>
        <authorList>
            <person name="Grumaz C."/>
            <person name="Vainshtein Y."/>
            <person name="Kirstahler P."/>
            <person name="Sohn K."/>
        </authorList>
    </citation>
    <scope>NUCLEOTIDE SEQUENCE [LARGE SCALE GENOMIC DNA]</scope>
    <source>
        <strain evidence="4 5">DSM 535</strain>
    </source>
</reference>
<sequence length="333" mass="33872">MSPSAITPEGGSEASVSLREVGEFRVIDRITTDRVQPDTTLLGPGDDSAVVAAPDGRVVACTDVLVEGVHFRLDWSTPEQVGRKAAAANMADVAAMGAVPTSLLVGLACPSETPAKQLEELADGLWAEASSAGAGLVGGDLTSGPVMVVSVTALGSLQGREPVLRSGARPGDRVAVCGRLGWSAAGLAVLGRGFRSPAELVNAHRVPVPPYAAGPAAAAAGATSMIDVSDGLLADLAHVARASAVAVRLRSRAFTVPARLAEIGSALGLDPLRWLLTGGEDHALVATFPPDTALPADWAEVGTVEPADSAGPEVTVDGRPYDGDAGWIHFAKY</sequence>
<dbReference type="SUPFAM" id="SSF56042">
    <property type="entry name" value="PurM C-terminal domain-like"/>
    <property type="match status" value="1"/>
</dbReference>
<dbReference type="GO" id="GO:0009030">
    <property type="term" value="F:thiamine-phosphate kinase activity"/>
    <property type="evidence" value="ECO:0007669"/>
    <property type="project" value="UniProtKB-UniRule"/>
</dbReference>
<organism evidence="4 5">
    <name type="scientific">Pseudonocardia autotrophica</name>
    <name type="common">Amycolata autotrophica</name>
    <name type="synonym">Nocardia autotrophica</name>
    <dbReference type="NCBI Taxonomy" id="2074"/>
    <lineage>
        <taxon>Bacteria</taxon>
        <taxon>Bacillati</taxon>
        <taxon>Actinomycetota</taxon>
        <taxon>Actinomycetes</taxon>
        <taxon>Pseudonocardiales</taxon>
        <taxon>Pseudonocardiaceae</taxon>
        <taxon>Pseudonocardia</taxon>
    </lineage>
</organism>
<evidence type="ECO:0000259" key="2">
    <source>
        <dbReference type="Pfam" id="PF00586"/>
    </source>
</evidence>
<protein>
    <recommendedName>
        <fullName evidence="1">Thiamine-monophosphate kinase</fullName>
        <shortName evidence="1">TMP kinase</shortName>
        <shortName evidence="1">Thiamine-phosphate kinase</shortName>
        <ecNumber evidence="1">2.7.4.16</ecNumber>
    </recommendedName>
</protein>
<keyword evidence="1" id="KW-0784">Thiamine biosynthesis</keyword>
<dbReference type="NCBIfam" id="NF004351">
    <property type="entry name" value="PRK05731.1-4"/>
    <property type="match status" value="1"/>
</dbReference>
<comment type="catalytic activity">
    <reaction evidence="1">
        <text>thiamine phosphate + ATP = thiamine diphosphate + ADP</text>
        <dbReference type="Rhea" id="RHEA:15913"/>
        <dbReference type="ChEBI" id="CHEBI:30616"/>
        <dbReference type="ChEBI" id="CHEBI:37575"/>
        <dbReference type="ChEBI" id="CHEBI:58937"/>
        <dbReference type="ChEBI" id="CHEBI:456216"/>
        <dbReference type="EC" id="2.7.4.16"/>
    </reaction>
</comment>
<comment type="caution">
    <text evidence="1">Lacks conserved residue(s) required for the propagation of feature annotation.</text>
</comment>
<feature type="binding site" evidence="1">
    <location>
        <position position="227"/>
    </location>
    <ligand>
        <name>Mg(2+)</name>
        <dbReference type="ChEBI" id="CHEBI:18420"/>
        <label>3</label>
    </ligand>
</feature>
<evidence type="ECO:0000313" key="5">
    <source>
        <dbReference type="Proteomes" id="UP000194360"/>
    </source>
</evidence>
<feature type="binding site" evidence="1">
    <location>
        <position position="70"/>
    </location>
    <ligand>
        <name>substrate</name>
    </ligand>
</feature>
<keyword evidence="1" id="KW-0479">Metal-binding</keyword>
<dbReference type="PANTHER" id="PTHR30270">
    <property type="entry name" value="THIAMINE-MONOPHOSPHATE KINASE"/>
    <property type="match status" value="1"/>
</dbReference>
<dbReference type="NCBIfam" id="TIGR01379">
    <property type="entry name" value="thiL"/>
    <property type="match status" value="1"/>
</dbReference>
<comment type="function">
    <text evidence="1">Catalyzes the ATP-dependent phosphorylation of thiamine-monophosphate (TMP) to form thiamine-pyrophosphate (TPP), the active form of vitamin B1.</text>
</comment>
<feature type="binding site" evidence="1">
    <location>
        <position position="63"/>
    </location>
    <ligand>
        <name>Mg(2+)</name>
        <dbReference type="ChEBI" id="CHEBI:18420"/>
        <label>1</label>
    </ligand>
</feature>
<proteinExistence type="inferred from homology"/>
<feature type="domain" description="PurM-like C-terminal" evidence="3">
    <location>
        <begin position="169"/>
        <end position="272"/>
    </location>
</feature>
<feature type="binding site" evidence="1">
    <location>
        <position position="140"/>
    </location>
    <ligand>
        <name>Mg(2+)</name>
        <dbReference type="ChEBI" id="CHEBI:18420"/>
        <label>1</label>
    </ligand>
</feature>
<keyword evidence="1" id="KW-0067">ATP-binding</keyword>
<dbReference type="AlphaFoldDB" id="A0A1Y2MMC9"/>
<feature type="binding site" evidence="1">
    <location>
        <position position="92"/>
    </location>
    <ligand>
        <name>Mg(2+)</name>
        <dbReference type="ChEBI" id="CHEBI:18420"/>
        <label>2</label>
    </ligand>
</feature>
<dbReference type="GO" id="GO:0009228">
    <property type="term" value="P:thiamine biosynthetic process"/>
    <property type="evidence" value="ECO:0007669"/>
    <property type="project" value="UniProtKB-KW"/>
</dbReference>
<keyword evidence="5" id="KW-1185">Reference proteome</keyword>
<dbReference type="InterPro" id="IPR006283">
    <property type="entry name" value="ThiL-like"/>
</dbReference>
<dbReference type="STRING" id="2074.BG845_05557"/>
<feature type="binding site" evidence="1">
    <location>
        <position position="92"/>
    </location>
    <ligand>
        <name>Mg(2+)</name>
        <dbReference type="ChEBI" id="CHEBI:18420"/>
        <label>4</label>
    </ligand>
</feature>
<dbReference type="Gene3D" id="3.30.1330.10">
    <property type="entry name" value="PurM-like, N-terminal domain"/>
    <property type="match status" value="1"/>
</dbReference>
<keyword evidence="1 4" id="KW-0808">Transferase</keyword>
<feature type="binding site" evidence="1">
    <location>
        <position position="63"/>
    </location>
    <ligand>
        <name>Mg(2+)</name>
        <dbReference type="ChEBI" id="CHEBI:18420"/>
        <label>2</label>
    </ligand>
</feature>
<dbReference type="InterPro" id="IPR010918">
    <property type="entry name" value="PurM-like_C_dom"/>
</dbReference>
<feature type="binding site" evidence="1">
    <location>
        <position position="92"/>
    </location>
    <ligand>
        <name>Mg(2+)</name>
        <dbReference type="ChEBI" id="CHEBI:18420"/>
        <label>3</label>
    </ligand>
</feature>
<dbReference type="InterPro" id="IPR036921">
    <property type="entry name" value="PurM-like_N_sf"/>
</dbReference>
<dbReference type="InterPro" id="IPR036676">
    <property type="entry name" value="PurM-like_C_sf"/>
</dbReference>
<gene>
    <name evidence="4" type="primary">thiL_2</name>
    <name evidence="1" type="synonym">thiL</name>
    <name evidence="4" type="ORF">BG845_05557</name>
</gene>
<keyword evidence="1 4" id="KW-0418">Kinase</keyword>
<feature type="binding site" evidence="1">
    <location>
        <position position="230"/>
    </location>
    <ligand>
        <name>Mg(2+)</name>
        <dbReference type="ChEBI" id="CHEBI:18420"/>
        <label>5</label>
    </ligand>
</feature>